<dbReference type="RefSeq" id="WP_329410442.1">
    <property type="nucleotide sequence ID" value="NZ_CP109441.1"/>
</dbReference>
<reference evidence="1" key="1">
    <citation type="submission" date="2022-10" db="EMBL/GenBank/DDBJ databases">
        <title>The complete genomes of actinobacterial strains from the NBC collection.</title>
        <authorList>
            <person name="Joergensen T.S."/>
            <person name="Alvarez Arevalo M."/>
            <person name="Sterndorff E.B."/>
            <person name="Faurdal D."/>
            <person name="Vuksanovic O."/>
            <person name="Mourched A.-S."/>
            <person name="Charusanti P."/>
            <person name="Shaw S."/>
            <person name="Blin K."/>
            <person name="Weber T."/>
        </authorList>
    </citation>
    <scope>NUCLEOTIDE SEQUENCE</scope>
    <source>
        <strain evidence="1">NBC_01482</strain>
    </source>
</reference>
<dbReference type="Gene3D" id="3.30.1050.10">
    <property type="entry name" value="SCP2 sterol-binding domain"/>
    <property type="match status" value="1"/>
</dbReference>
<accession>A0ABZ1YTL4</accession>
<evidence type="ECO:0000313" key="2">
    <source>
        <dbReference type="Proteomes" id="UP001432062"/>
    </source>
</evidence>
<proteinExistence type="predicted"/>
<sequence length="139" mass="15427">MAVFSDTQEANSYIGKMFEGVVNDPEFVRATAESGLVIRLNYNDPDTTVLVDFPGQVVKYGDEAVGATNATVDLYMTCDDAHAFWLGKLNFPIAMARRKIRMEGSTAKALKLLPLTKPMFAAYEKLLRDNGREDLIEKA</sequence>
<protein>
    <submittedName>
        <fullName evidence="1">SCP2 sterol-binding domain-containing protein</fullName>
    </submittedName>
</protein>
<evidence type="ECO:0000313" key="1">
    <source>
        <dbReference type="EMBL" id="WUV46589.1"/>
    </source>
</evidence>
<dbReference type="Proteomes" id="UP001432062">
    <property type="component" value="Chromosome"/>
</dbReference>
<organism evidence="1 2">
    <name type="scientific">Nocardia vinacea</name>
    <dbReference type="NCBI Taxonomy" id="96468"/>
    <lineage>
        <taxon>Bacteria</taxon>
        <taxon>Bacillati</taxon>
        <taxon>Actinomycetota</taxon>
        <taxon>Actinomycetes</taxon>
        <taxon>Mycobacteriales</taxon>
        <taxon>Nocardiaceae</taxon>
        <taxon>Nocardia</taxon>
    </lineage>
</organism>
<dbReference type="EMBL" id="CP109441">
    <property type="protein sequence ID" value="WUV46589.1"/>
    <property type="molecule type" value="Genomic_DNA"/>
</dbReference>
<dbReference type="InterPro" id="IPR036527">
    <property type="entry name" value="SCP2_sterol-bd_dom_sf"/>
</dbReference>
<name>A0ABZ1YTL4_9NOCA</name>
<keyword evidence="2" id="KW-1185">Reference proteome</keyword>
<dbReference type="SUPFAM" id="SSF55718">
    <property type="entry name" value="SCP-like"/>
    <property type="match status" value="1"/>
</dbReference>
<gene>
    <name evidence="1" type="ORF">OG563_47460</name>
</gene>